<feature type="domain" description="Smr" evidence="2">
    <location>
        <begin position="105"/>
        <end position="195"/>
    </location>
</feature>
<organism evidence="3 4">
    <name type="scientific">Pontibaca salina</name>
    <dbReference type="NCBI Taxonomy" id="2795731"/>
    <lineage>
        <taxon>Bacteria</taxon>
        <taxon>Pseudomonadati</taxon>
        <taxon>Pseudomonadota</taxon>
        <taxon>Alphaproteobacteria</taxon>
        <taxon>Rhodobacterales</taxon>
        <taxon>Roseobacteraceae</taxon>
        <taxon>Pontibaca</taxon>
    </lineage>
</organism>
<proteinExistence type="predicted"/>
<accession>A0A934HTU5</accession>
<evidence type="ECO:0000313" key="4">
    <source>
        <dbReference type="Proteomes" id="UP000613255"/>
    </source>
</evidence>
<dbReference type="InterPro" id="IPR002625">
    <property type="entry name" value="Smr_dom"/>
</dbReference>
<dbReference type="PANTHER" id="PTHR35562">
    <property type="entry name" value="DNA ENDONUCLEASE SMRA-RELATED"/>
    <property type="match status" value="1"/>
</dbReference>
<keyword evidence="4" id="KW-1185">Reference proteome</keyword>
<feature type="region of interest" description="Disordered" evidence="1">
    <location>
        <begin position="24"/>
        <end position="50"/>
    </location>
</feature>
<dbReference type="PANTHER" id="PTHR35562:SF2">
    <property type="entry name" value="DNA ENDONUCLEASE SMRA-RELATED"/>
    <property type="match status" value="1"/>
</dbReference>
<comment type="caution">
    <text evidence="3">The sequence shown here is derived from an EMBL/GenBank/DDBJ whole genome shotgun (WGS) entry which is preliminary data.</text>
</comment>
<dbReference type="Proteomes" id="UP000613255">
    <property type="component" value="Unassembled WGS sequence"/>
</dbReference>
<name>A0A934HTU5_9RHOB</name>
<reference evidence="3" key="1">
    <citation type="submission" date="2020-12" db="EMBL/GenBank/DDBJ databases">
        <title>Pontibaca salina gen. nov., sp. nov., isolated from marine sediment.</title>
        <authorList>
            <person name="Bo J."/>
            <person name="Wang S."/>
            <person name="Song X."/>
            <person name="Du Z."/>
        </authorList>
    </citation>
    <scope>NUCLEOTIDE SEQUENCE</scope>
    <source>
        <strain evidence="3">S1109L</strain>
    </source>
</reference>
<dbReference type="SUPFAM" id="SSF160443">
    <property type="entry name" value="SMR domain-like"/>
    <property type="match status" value="1"/>
</dbReference>
<dbReference type="AlphaFoldDB" id="A0A934HTU5"/>
<dbReference type="Pfam" id="PF01713">
    <property type="entry name" value="Smr"/>
    <property type="match status" value="1"/>
</dbReference>
<dbReference type="PROSITE" id="PS50828">
    <property type="entry name" value="SMR"/>
    <property type="match status" value="1"/>
</dbReference>
<gene>
    <name evidence="3" type="ORF">JAO82_06260</name>
</gene>
<dbReference type="Gene3D" id="3.30.1370.110">
    <property type="match status" value="1"/>
</dbReference>
<evidence type="ECO:0000259" key="2">
    <source>
        <dbReference type="PROSITE" id="PS50828"/>
    </source>
</evidence>
<sequence>MTSRRRLTSEELDLWNRIANQAERLHPKAKAASVPAPHPKARPAKAKPRIEPVAPERVCYSPARAVPRYDLRAPLPDQLNGAPVRMDRKAHLRMKRGKTAPDARIDLHGMTLDRAHPALTGFILTAQSRGKRLVLVITGKGRRSADHGPIPTPRGILKHQVPQWLAMPPLSQAVLQVTPAHISHGGEGAYYVYLRKRK</sequence>
<evidence type="ECO:0000313" key="3">
    <source>
        <dbReference type="EMBL" id="MBI6629484.1"/>
    </source>
</evidence>
<dbReference type="SMART" id="SM00463">
    <property type="entry name" value="SMR"/>
    <property type="match status" value="1"/>
</dbReference>
<dbReference type="EMBL" id="JAEIJD010000003">
    <property type="protein sequence ID" value="MBI6629484.1"/>
    <property type="molecule type" value="Genomic_DNA"/>
</dbReference>
<dbReference type="InterPro" id="IPR036063">
    <property type="entry name" value="Smr_dom_sf"/>
</dbReference>
<dbReference type="RefSeq" id="WP_198685500.1">
    <property type="nucleotide sequence ID" value="NZ_JAEIJD010000003.1"/>
</dbReference>
<protein>
    <submittedName>
        <fullName evidence="3">Smr/MutS family protein</fullName>
    </submittedName>
</protein>
<evidence type="ECO:0000256" key="1">
    <source>
        <dbReference type="SAM" id="MobiDB-lite"/>
    </source>
</evidence>